<evidence type="ECO:0000259" key="1">
    <source>
        <dbReference type="Pfam" id="PF13649"/>
    </source>
</evidence>
<dbReference type="GO" id="GO:0032259">
    <property type="term" value="P:methylation"/>
    <property type="evidence" value="ECO:0007669"/>
    <property type="project" value="UniProtKB-KW"/>
</dbReference>
<dbReference type="SUPFAM" id="SSF53335">
    <property type="entry name" value="S-adenosyl-L-methionine-dependent methyltransferases"/>
    <property type="match status" value="1"/>
</dbReference>
<reference evidence="2" key="1">
    <citation type="submission" date="2016-07" db="EMBL/GenBank/DDBJ databases">
        <title>Draft genome Planococcus salivarum.</title>
        <authorList>
            <person name="See-Too W.S."/>
        </authorList>
    </citation>
    <scope>NUCLEOTIDE SEQUENCE [LARGE SCALE GENOMIC DNA]</scope>
    <source>
        <strain evidence="2">DSM 23820</strain>
    </source>
</reference>
<dbReference type="GO" id="GO:0008168">
    <property type="term" value="F:methyltransferase activity"/>
    <property type="evidence" value="ECO:0007669"/>
    <property type="project" value="UniProtKB-KW"/>
</dbReference>
<organism evidence="2 3">
    <name type="scientific">Planococcus salinarum</name>
    <dbReference type="NCBI Taxonomy" id="622695"/>
    <lineage>
        <taxon>Bacteria</taxon>
        <taxon>Bacillati</taxon>
        <taxon>Bacillota</taxon>
        <taxon>Bacilli</taxon>
        <taxon>Bacillales</taxon>
        <taxon>Caryophanaceae</taxon>
        <taxon>Planococcus</taxon>
    </lineage>
</organism>
<dbReference type="Pfam" id="PF13649">
    <property type="entry name" value="Methyltransf_25"/>
    <property type="match status" value="1"/>
</dbReference>
<dbReference type="RefSeq" id="WP_071152447.1">
    <property type="nucleotide sequence ID" value="NZ_QQRT01000003.1"/>
</dbReference>
<dbReference type="Proteomes" id="UP000242153">
    <property type="component" value="Unassembled WGS sequence"/>
</dbReference>
<evidence type="ECO:0000313" key="2">
    <source>
        <dbReference type="EMBL" id="OHX48957.1"/>
    </source>
</evidence>
<dbReference type="InterPro" id="IPR041698">
    <property type="entry name" value="Methyltransf_25"/>
</dbReference>
<dbReference type="InterPro" id="IPR029063">
    <property type="entry name" value="SAM-dependent_MTases_sf"/>
</dbReference>
<keyword evidence="3" id="KW-1185">Reference proteome</keyword>
<dbReference type="Gene3D" id="2.20.130.10">
    <property type="entry name" value="CAC2371-like domains"/>
    <property type="match status" value="1"/>
</dbReference>
<protein>
    <submittedName>
        <fullName evidence="2">Methyltransferase type 11</fullName>
    </submittedName>
</protein>
<comment type="caution">
    <text evidence="2">The sequence shown here is derived from an EMBL/GenBank/DDBJ whole genome shotgun (WGS) entry which is preliminary data.</text>
</comment>
<dbReference type="Gene3D" id="3.40.50.150">
    <property type="entry name" value="Vaccinia Virus protein VP39"/>
    <property type="match status" value="1"/>
</dbReference>
<gene>
    <name evidence="2" type="ORF">BB776_04560</name>
</gene>
<proteinExistence type="predicted"/>
<name>A0ABX3CTZ1_9BACL</name>
<evidence type="ECO:0000313" key="3">
    <source>
        <dbReference type="Proteomes" id="UP000242153"/>
    </source>
</evidence>
<keyword evidence="2" id="KW-0808">Transferase</keyword>
<sequence>MKLYKELAEWWPLMSPHTEYEEEAALYLELIRRYHADVKAAVEFGSGGGNNAFYLKQRFSMTLTDLSADMLKVSERLNPDCEHVQGDMKKLDLGATFDLVFIHDAIMYFTTKAELLEVMVNAKKHLNERGILMIMTDHFKETFKPVTDHGGIDAGKRGMRYLEWTYDSNPDDHVTETEYAYILRDENGTVFREYDRAESGLFSMPEWEEILAEAGFQANFERVEYTGLEGPYFAIVATQTADVDGTKN</sequence>
<feature type="domain" description="Methyltransferase" evidence="1">
    <location>
        <begin position="42"/>
        <end position="130"/>
    </location>
</feature>
<accession>A0ABX3CTZ1</accession>
<dbReference type="EMBL" id="MBQG01000133">
    <property type="protein sequence ID" value="OHX48957.1"/>
    <property type="molecule type" value="Genomic_DNA"/>
</dbReference>
<keyword evidence="2" id="KW-0489">Methyltransferase</keyword>